<dbReference type="EMBL" id="QGGR01000032">
    <property type="protein sequence ID" value="PWK31675.1"/>
    <property type="molecule type" value="Genomic_DNA"/>
</dbReference>
<organism evidence="4 5">
    <name type="scientific">Actinoplanes xinjiangensis</name>
    <dbReference type="NCBI Taxonomy" id="512350"/>
    <lineage>
        <taxon>Bacteria</taxon>
        <taxon>Bacillati</taxon>
        <taxon>Actinomycetota</taxon>
        <taxon>Actinomycetes</taxon>
        <taxon>Micromonosporales</taxon>
        <taxon>Micromonosporaceae</taxon>
        <taxon>Actinoplanes</taxon>
    </lineage>
</organism>
<gene>
    <name evidence="4" type="ORF">BC793_13224</name>
</gene>
<feature type="domain" description="Endonuclease/exonuclease/phosphatase" evidence="3">
    <location>
        <begin position="35"/>
        <end position="274"/>
    </location>
</feature>
<dbReference type="SUPFAM" id="SSF56219">
    <property type="entry name" value="DNase I-like"/>
    <property type="match status" value="1"/>
</dbReference>
<evidence type="ECO:0000259" key="3">
    <source>
        <dbReference type="Pfam" id="PF03372"/>
    </source>
</evidence>
<evidence type="ECO:0000256" key="2">
    <source>
        <dbReference type="SAM" id="SignalP"/>
    </source>
</evidence>
<keyword evidence="1 2" id="KW-0732">Signal</keyword>
<dbReference type="Gene3D" id="2.130.10.130">
    <property type="entry name" value="Integrin alpha, N-terminal"/>
    <property type="match status" value="1"/>
</dbReference>
<comment type="caution">
    <text evidence="4">The sequence shown here is derived from an EMBL/GenBank/DDBJ whole genome shotgun (WGS) entry which is preliminary data.</text>
</comment>
<reference evidence="4 5" key="1">
    <citation type="submission" date="2018-05" db="EMBL/GenBank/DDBJ databases">
        <title>Genomic Encyclopedia of Archaeal and Bacterial Type Strains, Phase II (KMG-II): from individual species to whole genera.</title>
        <authorList>
            <person name="Goeker M."/>
        </authorList>
    </citation>
    <scope>NUCLEOTIDE SEQUENCE [LARGE SCALE GENOMIC DNA]</scope>
    <source>
        <strain evidence="4 5">DSM 45184</strain>
    </source>
</reference>
<feature type="chain" id="PRO_5016377223" evidence="2">
    <location>
        <begin position="21"/>
        <end position="553"/>
    </location>
</feature>
<evidence type="ECO:0000256" key="1">
    <source>
        <dbReference type="ARBA" id="ARBA00022729"/>
    </source>
</evidence>
<name>A0A316EJH7_9ACTN</name>
<dbReference type="InterPro" id="IPR036691">
    <property type="entry name" value="Endo/exonu/phosph_ase_sf"/>
</dbReference>
<keyword evidence="4" id="KW-0540">Nuclease</keyword>
<dbReference type="RefSeq" id="WP_158319529.1">
    <property type="nucleotide sequence ID" value="NZ_BONA01000088.1"/>
</dbReference>
<sequence>MLALLAVLAGLLLPSRPSLAFDTVTKNPEQPVRVLTYNVCGASTCQYTGDADVWTKELATATTGTWEADVLMLQEACAGQFDRLTAELEARHPGEFKGVFYTTDTSARNTTINKCVSQWGGKAEFGLATFVRSPAASRLVYQVAVQEGLSSVPAVMCTRSPIDGRMTLVCNTHLAQGVYNGTVMDNGISQVMPQIAVWAAGLPVIFGGDFNAQPTYPAIRALRADLALGPWIEADEVDGQPTAGTKKFDHIFVPAKDFGSVQATVDETLALSDHRMLVGVMSPKPRTASPRPGDLTGDGTTDLLAVQNSGQLRLYPGIGGGRLSPYRLLASGPEWKNARVVHRGDWTGDGWEDVVAALEGSLWVYPNTGTGELGPRTLMKGTTAGAWSTNVIVAPGDMTGDNAPDLLVQSLVDGVWWLWPGTSGAEPGLGAPKAASDKSLAKSDLFAVGEIGGDQRADLWARHRETGAVTRHLTGTTDNRATIGAGSPVNTGRNTWPAATWPLVAASVDGGPPNMWATSADGLLNFYPSQGADSLGGTMPIGAGGWQWMTALS</sequence>
<dbReference type="InterPro" id="IPR028994">
    <property type="entry name" value="Integrin_alpha_N"/>
</dbReference>
<dbReference type="GO" id="GO:0004519">
    <property type="term" value="F:endonuclease activity"/>
    <property type="evidence" value="ECO:0007669"/>
    <property type="project" value="UniProtKB-KW"/>
</dbReference>
<dbReference type="Pfam" id="PF03372">
    <property type="entry name" value="Exo_endo_phos"/>
    <property type="match status" value="1"/>
</dbReference>
<evidence type="ECO:0000313" key="5">
    <source>
        <dbReference type="Proteomes" id="UP000245697"/>
    </source>
</evidence>
<dbReference type="SUPFAM" id="SSF69318">
    <property type="entry name" value="Integrin alpha N-terminal domain"/>
    <property type="match status" value="1"/>
</dbReference>
<keyword evidence="4" id="KW-0255">Endonuclease</keyword>
<dbReference type="Pfam" id="PF13517">
    <property type="entry name" value="FG-GAP_3"/>
    <property type="match status" value="1"/>
</dbReference>
<dbReference type="OrthoDB" id="3789924at2"/>
<dbReference type="GO" id="GO:0004527">
    <property type="term" value="F:exonuclease activity"/>
    <property type="evidence" value="ECO:0007669"/>
    <property type="project" value="UniProtKB-KW"/>
</dbReference>
<evidence type="ECO:0000313" key="4">
    <source>
        <dbReference type="EMBL" id="PWK31675.1"/>
    </source>
</evidence>
<dbReference type="PANTHER" id="PTHR44103:SF1">
    <property type="entry name" value="PROPROTEIN CONVERTASE P"/>
    <property type="match status" value="1"/>
</dbReference>
<accession>A0A316EJH7</accession>
<dbReference type="InterPro" id="IPR005135">
    <property type="entry name" value="Endo/exonuclease/phosphatase"/>
</dbReference>
<dbReference type="AlphaFoldDB" id="A0A316EJH7"/>
<dbReference type="Gene3D" id="3.60.10.10">
    <property type="entry name" value="Endonuclease/exonuclease/phosphatase"/>
    <property type="match status" value="1"/>
</dbReference>
<feature type="signal peptide" evidence="2">
    <location>
        <begin position="1"/>
        <end position="20"/>
    </location>
</feature>
<proteinExistence type="predicted"/>
<keyword evidence="5" id="KW-1185">Reference proteome</keyword>
<dbReference type="PANTHER" id="PTHR44103">
    <property type="entry name" value="PROPROTEIN CONVERTASE P"/>
    <property type="match status" value="1"/>
</dbReference>
<keyword evidence="4" id="KW-0378">Hydrolase</keyword>
<dbReference type="Proteomes" id="UP000245697">
    <property type="component" value="Unassembled WGS sequence"/>
</dbReference>
<keyword evidence="4" id="KW-0269">Exonuclease</keyword>
<dbReference type="InterPro" id="IPR013517">
    <property type="entry name" value="FG-GAP"/>
</dbReference>
<protein>
    <submittedName>
        <fullName evidence="4">Endonuclease/exonuclease/phosphatase family metal-dependent hydrolase</fullName>
    </submittedName>
</protein>